<keyword evidence="2" id="KW-1185">Reference proteome</keyword>
<name>A0ABQ9HU73_9NEOP</name>
<proteinExistence type="predicted"/>
<gene>
    <name evidence="1" type="ORF">PR048_013868</name>
</gene>
<dbReference type="EMBL" id="JARBHB010000004">
    <property type="protein sequence ID" value="KAJ8887650.1"/>
    <property type="molecule type" value="Genomic_DNA"/>
</dbReference>
<sequence length="98" mass="11280">MNTAGNFMHSMFVFPRKKENLKLLDYTPPVSFAVYHQSGWIQKEAVGLVTLARENHIVILCFSPHCTQCLQPLDVSFIAPLIEYFEQGVWKWLFAHPG</sequence>
<evidence type="ECO:0000313" key="1">
    <source>
        <dbReference type="EMBL" id="KAJ8887650.1"/>
    </source>
</evidence>
<evidence type="ECO:0000313" key="2">
    <source>
        <dbReference type="Proteomes" id="UP001159363"/>
    </source>
</evidence>
<accession>A0ABQ9HU73</accession>
<dbReference type="Proteomes" id="UP001159363">
    <property type="component" value="Chromosome X"/>
</dbReference>
<comment type="caution">
    <text evidence="1">The sequence shown here is derived from an EMBL/GenBank/DDBJ whole genome shotgun (WGS) entry which is preliminary data.</text>
</comment>
<reference evidence="1 2" key="1">
    <citation type="submission" date="2023-02" db="EMBL/GenBank/DDBJ databases">
        <title>LHISI_Scaffold_Assembly.</title>
        <authorList>
            <person name="Stuart O.P."/>
            <person name="Cleave R."/>
            <person name="Magrath M.J.L."/>
            <person name="Mikheyev A.S."/>
        </authorList>
    </citation>
    <scope>NUCLEOTIDE SEQUENCE [LARGE SCALE GENOMIC DNA]</scope>
    <source>
        <strain evidence="1">Daus_M_001</strain>
        <tissue evidence="1">Leg muscle</tissue>
    </source>
</reference>
<organism evidence="1 2">
    <name type="scientific">Dryococelus australis</name>
    <dbReference type="NCBI Taxonomy" id="614101"/>
    <lineage>
        <taxon>Eukaryota</taxon>
        <taxon>Metazoa</taxon>
        <taxon>Ecdysozoa</taxon>
        <taxon>Arthropoda</taxon>
        <taxon>Hexapoda</taxon>
        <taxon>Insecta</taxon>
        <taxon>Pterygota</taxon>
        <taxon>Neoptera</taxon>
        <taxon>Polyneoptera</taxon>
        <taxon>Phasmatodea</taxon>
        <taxon>Verophasmatodea</taxon>
        <taxon>Anareolatae</taxon>
        <taxon>Phasmatidae</taxon>
        <taxon>Eurycanthinae</taxon>
        <taxon>Dryococelus</taxon>
    </lineage>
</organism>
<protein>
    <submittedName>
        <fullName evidence="1">Uncharacterized protein</fullName>
    </submittedName>
</protein>